<evidence type="ECO:0000256" key="1">
    <source>
        <dbReference type="SAM" id="MobiDB-lite"/>
    </source>
</evidence>
<dbReference type="EMBL" id="CABVLI010000001">
    <property type="protein sequence ID" value="VVS95879.1"/>
    <property type="molecule type" value="Genomic_DNA"/>
</dbReference>
<accession>A0A5E7XPF3</accession>
<protein>
    <submittedName>
        <fullName evidence="2">Uncharacterized protein</fullName>
    </submittedName>
</protein>
<dbReference type="AlphaFoldDB" id="A0A5E7XPF3"/>
<feature type="region of interest" description="Disordered" evidence="1">
    <location>
        <begin position="1"/>
        <end position="30"/>
    </location>
</feature>
<evidence type="ECO:0000313" key="2">
    <source>
        <dbReference type="EMBL" id="VVS95879.1"/>
    </source>
</evidence>
<organism evidence="2 3">
    <name type="scientific">Sphingomonas aurantiaca</name>
    <dbReference type="NCBI Taxonomy" id="185949"/>
    <lineage>
        <taxon>Bacteria</taxon>
        <taxon>Pseudomonadati</taxon>
        <taxon>Pseudomonadota</taxon>
        <taxon>Alphaproteobacteria</taxon>
        <taxon>Sphingomonadales</taxon>
        <taxon>Sphingomonadaceae</taxon>
        <taxon>Sphingomonas</taxon>
    </lineage>
</organism>
<name>A0A5E7XPF3_9SPHN</name>
<sequence>MIHPGLDDIGPATTDRGDEANKGKRHGQANHVYACYPNPRGTKPFAYRSHSTQRYDFMPHIFTRQGGQSFQHNFGAAGPQTGDYMQKLHSSRRRVSRNRTMHGTMHLSCTIYSSAHNRGYQALTSQAT</sequence>
<reference evidence="2 3" key="1">
    <citation type="submission" date="2019-09" db="EMBL/GenBank/DDBJ databases">
        <authorList>
            <person name="Dittami M. S."/>
        </authorList>
    </citation>
    <scope>NUCLEOTIDE SEQUENCE [LARGE SCALE GENOMIC DNA]</scope>
    <source>
        <strain evidence="2">SPHINGO391</strain>
    </source>
</reference>
<gene>
    <name evidence="2" type="ORF">SPHINGO391_10011</name>
</gene>
<proteinExistence type="predicted"/>
<evidence type="ECO:0000313" key="3">
    <source>
        <dbReference type="Proteomes" id="UP000326857"/>
    </source>
</evidence>
<dbReference type="Proteomes" id="UP000326857">
    <property type="component" value="Unassembled WGS sequence"/>
</dbReference>